<protein>
    <recommendedName>
        <fullName evidence="2">N-acetyltransferase domain-containing protein</fullName>
    </recommendedName>
</protein>
<dbReference type="AlphaFoldDB" id="A0AAT9FJP8"/>
<evidence type="ECO:0008006" key="2">
    <source>
        <dbReference type="Google" id="ProtNLM"/>
    </source>
</evidence>
<accession>A0AAT9FJP8</accession>
<name>A0AAT9FJP8_9BACT</name>
<gene>
    <name evidence="1" type="ORF">NT6N_11970</name>
</gene>
<proteinExistence type="predicted"/>
<dbReference type="InterPro" id="IPR016181">
    <property type="entry name" value="Acyl_CoA_acyltransferase"/>
</dbReference>
<reference evidence="1" key="1">
    <citation type="submission" date="2024-07" db="EMBL/GenBank/DDBJ databases">
        <title>Complete genome sequence of Verrucomicrobiaceae bacterium NT6N.</title>
        <authorList>
            <person name="Huang C."/>
            <person name="Takami H."/>
            <person name="Hamasaki K."/>
        </authorList>
    </citation>
    <scope>NUCLEOTIDE SEQUENCE</scope>
    <source>
        <strain evidence="1">NT6N</strain>
    </source>
</reference>
<sequence length="349" mass="39121">MKIRRATQDDNEAICQLMESVSMGQSIELVFERGPDYFLGAAIQSEQVEVYVLVDGDVVAGVFSVGARRVYLNGEIKNVRYLCDLRLHENSRSGLQLARGYRYIHDHVIAGEEVMQTLILKDNRYAIKMLTSGRAGLPEYHPCGEYLTWFIPKQKLRSNLQNVSVRYATPEDVSEMTRYYHRVACGKQFAPAIDFALIGTDEHFAGLEIGDFLVAEKAGEIVGMCALWDQSAIRRVRIKAYHSLILRWGRRFINLFSKIVLPPAGETIQAVYLYAFSFTRSDVGRGLLAAALDKMSKDQLLLAGMDSSDSDGSVFDSVTARKEKGFHYLVGYGEVNAPSGTFIFEVARV</sequence>
<dbReference type="Gene3D" id="3.40.630.30">
    <property type="match status" value="1"/>
</dbReference>
<dbReference type="KEGG" id="osu:NT6N_11970"/>
<dbReference type="SUPFAM" id="SSF55729">
    <property type="entry name" value="Acyl-CoA N-acyltransferases (Nat)"/>
    <property type="match status" value="2"/>
</dbReference>
<organism evidence="1">
    <name type="scientific">Oceaniferula spumae</name>
    <dbReference type="NCBI Taxonomy" id="2979115"/>
    <lineage>
        <taxon>Bacteria</taxon>
        <taxon>Pseudomonadati</taxon>
        <taxon>Verrucomicrobiota</taxon>
        <taxon>Verrucomicrobiia</taxon>
        <taxon>Verrucomicrobiales</taxon>
        <taxon>Verrucomicrobiaceae</taxon>
        <taxon>Oceaniferula</taxon>
    </lineage>
</organism>
<evidence type="ECO:0000313" key="1">
    <source>
        <dbReference type="EMBL" id="BDS06157.1"/>
    </source>
</evidence>
<dbReference type="EMBL" id="AP026866">
    <property type="protein sequence ID" value="BDS06157.1"/>
    <property type="molecule type" value="Genomic_DNA"/>
</dbReference>